<dbReference type="GO" id="GO:0003700">
    <property type="term" value="F:DNA-binding transcription factor activity"/>
    <property type="evidence" value="ECO:0007669"/>
    <property type="project" value="InterPro"/>
</dbReference>
<dbReference type="STRING" id="1121877.FEAC_24780"/>
<dbReference type="InterPro" id="IPR036388">
    <property type="entry name" value="WH-like_DNA-bd_sf"/>
</dbReference>
<proteinExistence type="predicted"/>
<evidence type="ECO:0000256" key="3">
    <source>
        <dbReference type="ARBA" id="ARBA00023163"/>
    </source>
</evidence>
<protein>
    <submittedName>
        <fullName evidence="5">HTH-type transcriptional regulator MhqR</fullName>
    </submittedName>
</protein>
<dbReference type="RefSeq" id="WP_052566313.1">
    <property type="nucleotide sequence ID" value="NZ_JQKF01000024.1"/>
</dbReference>
<dbReference type="OrthoDB" id="3821431at2"/>
<comment type="caution">
    <text evidence="5">The sequence shown here is derived from an EMBL/GenBank/DDBJ whole genome shotgun (WGS) entry which is preliminary data.</text>
</comment>
<dbReference type="EMBL" id="JXUW01000029">
    <property type="protein sequence ID" value="KJE75775.1"/>
    <property type="molecule type" value="Genomic_DNA"/>
</dbReference>
<evidence type="ECO:0000313" key="6">
    <source>
        <dbReference type="Proteomes" id="UP000032336"/>
    </source>
</evidence>
<dbReference type="InterPro" id="IPR023187">
    <property type="entry name" value="Tscrpt_reg_MarR-type_CS"/>
</dbReference>
<dbReference type="PROSITE" id="PS01117">
    <property type="entry name" value="HTH_MARR_1"/>
    <property type="match status" value="1"/>
</dbReference>
<accession>A0A0D8FR89</accession>
<organism evidence="5 6">
    <name type="scientific">Ferrimicrobium acidiphilum DSM 19497</name>
    <dbReference type="NCBI Taxonomy" id="1121877"/>
    <lineage>
        <taxon>Bacteria</taxon>
        <taxon>Bacillati</taxon>
        <taxon>Actinomycetota</taxon>
        <taxon>Acidimicrobiia</taxon>
        <taxon>Acidimicrobiales</taxon>
        <taxon>Acidimicrobiaceae</taxon>
        <taxon>Ferrimicrobium</taxon>
    </lineage>
</organism>
<dbReference type="GO" id="GO:0003677">
    <property type="term" value="F:DNA binding"/>
    <property type="evidence" value="ECO:0007669"/>
    <property type="project" value="UniProtKB-KW"/>
</dbReference>
<dbReference type="SUPFAM" id="SSF46785">
    <property type="entry name" value="Winged helix' DNA-binding domain"/>
    <property type="match status" value="1"/>
</dbReference>
<sequence length="151" mass="16686">MQECASSKVKTATLGAFRSLLGAHARLLWQLDLELNASHGLSFADFEVLLHLYSAEGGELRLSELAELALVSRSALSRRIDSLVGQGWVSRRSCPTDRRGTFAVLTETGRMKVDESVVTHDAVLTRMLSKRLGDEDLGTLQKMLDEVVDRE</sequence>
<reference evidence="5 6" key="1">
    <citation type="submission" date="2015-01" db="EMBL/GenBank/DDBJ databases">
        <title>Draft genome of the acidophilic iron oxidizer Ferrimicrobium acidiphilum strain T23.</title>
        <authorList>
            <person name="Poehlein A."/>
            <person name="Eisen S."/>
            <person name="Schloemann M."/>
            <person name="Johnson B.D."/>
            <person name="Daniel R."/>
            <person name="Muehling M."/>
        </authorList>
    </citation>
    <scope>NUCLEOTIDE SEQUENCE [LARGE SCALE GENOMIC DNA]</scope>
    <source>
        <strain evidence="5 6">T23</strain>
    </source>
</reference>
<dbReference type="InterPro" id="IPR000835">
    <property type="entry name" value="HTH_MarR-typ"/>
</dbReference>
<keyword evidence="2" id="KW-0238">DNA-binding</keyword>
<dbReference type="PANTHER" id="PTHR33164">
    <property type="entry name" value="TRANSCRIPTIONAL REGULATOR, MARR FAMILY"/>
    <property type="match status" value="1"/>
</dbReference>
<dbReference type="PROSITE" id="PS50995">
    <property type="entry name" value="HTH_MARR_2"/>
    <property type="match status" value="1"/>
</dbReference>
<keyword evidence="1" id="KW-0805">Transcription regulation</keyword>
<dbReference type="SMART" id="SM00347">
    <property type="entry name" value="HTH_MARR"/>
    <property type="match status" value="1"/>
</dbReference>
<keyword evidence="3" id="KW-0804">Transcription</keyword>
<dbReference type="Pfam" id="PF12802">
    <property type="entry name" value="MarR_2"/>
    <property type="match status" value="1"/>
</dbReference>
<dbReference type="Proteomes" id="UP000032336">
    <property type="component" value="Unassembled WGS sequence"/>
</dbReference>
<dbReference type="PATRIC" id="fig|1121877.4.peg.2764"/>
<dbReference type="PRINTS" id="PR00598">
    <property type="entry name" value="HTHMARR"/>
</dbReference>
<dbReference type="eggNOG" id="COG1846">
    <property type="taxonomic scope" value="Bacteria"/>
</dbReference>
<dbReference type="GO" id="GO:0006950">
    <property type="term" value="P:response to stress"/>
    <property type="evidence" value="ECO:0007669"/>
    <property type="project" value="TreeGrafter"/>
</dbReference>
<dbReference type="PANTHER" id="PTHR33164:SF99">
    <property type="entry name" value="MARR FAMILY REGULATORY PROTEIN"/>
    <property type="match status" value="1"/>
</dbReference>
<gene>
    <name evidence="5" type="primary">mhqR</name>
    <name evidence="5" type="ORF">FEAC_24780</name>
</gene>
<evidence type="ECO:0000313" key="5">
    <source>
        <dbReference type="EMBL" id="KJE75775.1"/>
    </source>
</evidence>
<dbReference type="AlphaFoldDB" id="A0A0D8FR89"/>
<dbReference type="Gene3D" id="1.10.10.10">
    <property type="entry name" value="Winged helix-like DNA-binding domain superfamily/Winged helix DNA-binding domain"/>
    <property type="match status" value="1"/>
</dbReference>
<dbReference type="InterPro" id="IPR036390">
    <property type="entry name" value="WH_DNA-bd_sf"/>
</dbReference>
<name>A0A0D8FR89_9ACTN</name>
<feature type="domain" description="HTH marR-type" evidence="4">
    <location>
        <begin position="13"/>
        <end position="149"/>
    </location>
</feature>
<evidence type="ECO:0000256" key="1">
    <source>
        <dbReference type="ARBA" id="ARBA00023015"/>
    </source>
</evidence>
<evidence type="ECO:0000259" key="4">
    <source>
        <dbReference type="PROSITE" id="PS50995"/>
    </source>
</evidence>
<evidence type="ECO:0000256" key="2">
    <source>
        <dbReference type="ARBA" id="ARBA00023125"/>
    </source>
</evidence>
<dbReference type="GeneID" id="78373503"/>
<keyword evidence="6" id="KW-1185">Reference proteome</keyword>
<dbReference type="InterPro" id="IPR039422">
    <property type="entry name" value="MarR/SlyA-like"/>
</dbReference>